<evidence type="ECO:0000313" key="3">
    <source>
        <dbReference type="Proteomes" id="UP000008825"/>
    </source>
</evidence>
<dbReference type="CDD" id="cd00077">
    <property type="entry name" value="HDc"/>
    <property type="match status" value="1"/>
</dbReference>
<evidence type="ECO:0000259" key="1">
    <source>
        <dbReference type="SMART" id="SM00471"/>
    </source>
</evidence>
<dbReference type="eggNOG" id="COG1078">
    <property type="taxonomic scope" value="Bacteria"/>
</dbReference>
<organism evidence="2 3">
    <name type="scientific">Citrifermentans bemidjiense (strain ATCC BAA-1014 / DSM 16622 / JCM 12645 / Bem)</name>
    <name type="common">Geobacter bemidjiensis</name>
    <dbReference type="NCBI Taxonomy" id="404380"/>
    <lineage>
        <taxon>Bacteria</taxon>
        <taxon>Pseudomonadati</taxon>
        <taxon>Thermodesulfobacteriota</taxon>
        <taxon>Desulfuromonadia</taxon>
        <taxon>Geobacterales</taxon>
        <taxon>Geobacteraceae</taxon>
        <taxon>Citrifermentans</taxon>
    </lineage>
</organism>
<sequence length="425" mass="48019">MATPLWKKPFTDSLYGRISFDDTIVDLIQEPIVQRLRHVRLSNIDSIDMPGISNISRFEHVLGVAHLASIIKFRKPLSKFDNLALVSSALLHDWAITSYGHLIEEALQYVGTGFEHESTLREILSNGDEHVVGGIDFQILSGRPTNLRKWSRKNVGVESDTLIEDITKYIGGEGTLGRIISCDIDIDNIDNVFRMAFHMGINVDRGVPTRLAGSIVGVDDGGPIFSISAREDIETWCSTRKNVYQHLMLSERDFIGKIMMLYASVLAFENQEITKEDWCLVDHTLLSTFAKSKTKEVCEAVQRWISGDLWVCSPLFWLHGDRPKYSKLLEFSQEVSSVLGRECFAYGIKDKRDRHLAISFDTGEKEEFGTHSKQWLLGVGSSKRAAFKTDELEQIFQLSESYFSTTIIGLAANNNSHNDIQECLF</sequence>
<reference evidence="2 3" key="1">
    <citation type="submission" date="2008-07" db="EMBL/GenBank/DDBJ databases">
        <title>Complete sequence of Geobacter bemidjiensis BEM.</title>
        <authorList>
            <consortium name="US DOE Joint Genome Institute"/>
            <person name="Lucas S."/>
            <person name="Copeland A."/>
            <person name="Lapidus A."/>
            <person name="Glavina del Rio T."/>
            <person name="Dalin E."/>
            <person name="Tice H."/>
            <person name="Bruce D."/>
            <person name="Goodwin L."/>
            <person name="Pitluck S."/>
            <person name="Kiss H."/>
            <person name="Brettin T."/>
            <person name="Detter J.C."/>
            <person name="Han C."/>
            <person name="Kuske C.R."/>
            <person name="Schmutz J."/>
            <person name="Larimer F."/>
            <person name="Land M."/>
            <person name="Hauser L."/>
            <person name="Kyrpides N."/>
            <person name="Lykidis A."/>
            <person name="Lovley D."/>
            <person name="Richardson P."/>
        </authorList>
    </citation>
    <scope>NUCLEOTIDE SEQUENCE [LARGE SCALE GENOMIC DNA]</scope>
    <source>
        <strain evidence="3">ATCC BAA-1014 / DSM 16622 / JCM 12645 / Bem</strain>
    </source>
</reference>
<dbReference type="RefSeq" id="WP_012528764.1">
    <property type="nucleotide sequence ID" value="NC_011146.1"/>
</dbReference>
<keyword evidence="2" id="KW-0378">Hydrolase</keyword>
<dbReference type="GO" id="GO:0006203">
    <property type="term" value="P:dGTP catabolic process"/>
    <property type="evidence" value="ECO:0007669"/>
    <property type="project" value="TreeGrafter"/>
</dbReference>
<feature type="domain" description="HD/PDEase" evidence="1">
    <location>
        <begin position="53"/>
        <end position="201"/>
    </location>
</feature>
<dbReference type="EMBL" id="CP001124">
    <property type="protein sequence ID" value="ACH37358.1"/>
    <property type="molecule type" value="Genomic_DNA"/>
</dbReference>
<dbReference type="OrthoDB" id="9803619at2"/>
<dbReference type="AlphaFoldDB" id="B5EAP9"/>
<protein>
    <submittedName>
        <fullName evidence="2">Metal-dependent phosphohydrolase-related protein</fullName>
    </submittedName>
</protein>
<dbReference type="SMART" id="SM00471">
    <property type="entry name" value="HDc"/>
    <property type="match status" value="1"/>
</dbReference>
<gene>
    <name evidence="2" type="ordered locus">Gbem_0327</name>
</gene>
<dbReference type="Proteomes" id="UP000008825">
    <property type="component" value="Chromosome"/>
</dbReference>
<dbReference type="STRING" id="404380.Gbem_0327"/>
<dbReference type="HOGENOM" id="CLU_640719_0_0_7"/>
<dbReference type="InterPro" id="IPR050135">
    <property type="entry name" value="dGTPase-like"/>
</dbReference>
<evidence type="ECO:0000313" key="2">
    <source>
        <dbReference type="EMBL" id="ACH37358.1"/>
    </source>
</evidence>
<dbReference type="PANTHER" id="PTHR11373">
    <property type="entry name" value="DEOXYNUCLEOSIDE TRIPHOSPHATE TRIPHOSPHOHYDROLASE"/>
    <property type="match status" value="1"/>
</dbReference>
<accession>B5EAP9</accession>
<proteinExistence type="predicted"/>
<name>B5EAP9_CITBB</name>
<dbReference type="SUPFAM" id="SSF109604">
    <property type="entry name" value="HD-domain/PDEase-like"/>
    <property type="match status" value="1"/>
</dbReference>
<dbReference type="PANTHER" id="PTHR11373:SF4">
    <property type="entry name" value="DEOXYNUCLEOSIDE TRIPHOSPHATE TRIPHOSPHOHYDROLASE SAMHD1"/>
    <property type="match status" value="1"/>
</dbReference>
<keyword evidence="3" id="KW-1185">Reference proteome</keyword>
<dbReference type="Gene3D" id="1.10.3210.10">
    <property type="entry name" value="Hypothetical protein af1432"/>
    <property type="match status" value="1"/>
</dbReference>
<dbReference type="GO" id="GO:0008832">
    <property type="term" value="F:dGTPase activity"/>
    <property type="evidence" value="ECO:0007669"/>
    <property type="project" value="TreeGrafter"/>
</dbReference>
<dbReference type="InterPro" id="IPR003607">
    <property type="entry name" value="HD/PDEase_dom"/>
</dbReference>
<dbReference type="KEGG" id="gbm:Gbem_0327"/>
<reference evidence="2 3" key="2">
    <citation type="journal article" date="2010" name="BMC Genomics">
        <title>The genome of Geobacter bemidjiensis, exemplar for the subsurface clade of Geobacter species that predominate in Fe(III)-reducing subsurface environments.</title>
        <authorList>
            <person name="Aklujkar M."/>
            <person name="Young N.D."/>
            <person name="Holmes D."/>
            <person name="Chavan M."/>
            <person name="Risso C."/>
            <person name="Kiss H.E."/>
            <person name="Han C.S."/>
            <person name="Land M.L."/>
            <person name="Lovley D.R."/>
        </authorList>
    </citation>
    <scope>NUCLEOTIDE SEQUENCE [LARGE SCALE GENOMIC DNA]</scope>
    <source>
        <strain evidence="3">ATCC BAA-1014 / DSM 16622 / JCM 12645 / Bem</strain>
    </source>
</reference>